<evidence type="ECO:0000256" key="2">
    <source>
        <dbReference type="SAM" id="SignalP"/>
    </source>
</evidence>
<reference evidence="3 4" key="1">
    <citation type="submission" date="2020-04" db="EMBL/GenBank/DDBJ databases">
        <authorList>
            <person name="Laetsch R D."/>
            <person name="Stevens L."/>
            <person name="Kumar S."/>
            <person name="Blaxter L. M."/>
        </authorList>
    </citation>
    <scope>NUCLEOTIDE SEQUENCE [LARGE SCALE GENOMIC DNA]</scope>
</reference>
<dbReference type="AlphaFoldDB" id="A0A8S1EXR9"/>
<feature type="region of interest" description="Disordered" evidence="1">
    <location>
        <begin position="248"/>
        <end position="280"/>
    </location>
</feature>
<evidence type="ECO:0000313" key="3">
    <source>
        <dbReference type="EMBL" id="CAB3406228.1"/>
    </source>
</evidence>
<organism evidence="3 4">
    <name type="scientific">Caenorhabditis bovis</name>
    <dbReference type="NCBI Taxonomy" id="2654633"/>
    <lineage>
        <taxon>Eukaryota</taxon>
        <taxon>Metazoa</taxon>
        <taxon>Ecdysozoa</taxon>
        <taxon>Nematoda</taxon>
        <taxon>Chromadorea</taxon>
        <taxon>Rhabditida</taxon>
        <taxon>Rhabditina</taxon>
        <taxon>Rhabditomorpha</taxon>
        <taxon>Rhabditoidea</taxon>
        <taxon>Rhabditidae</taxon>
        <taxon>Peloderinae</taxon>
        <taxon>Caenorhabditis</taxon>
    </lineage>
</organism>
<name>A0A8S1EXR9_9PELO</name>
<evidence type="ECO:0000313" key="4">
    <source>
        <dbReference type="Proteomes" id="UP000494206"/>
    </source>
</evidence>
<comment type="caution">
    <text evidence="3">The sequence shown here is derived from an EMBL/GenBank/DDBJ whole genome shotgun (WGS) entry which is preliminary data.</text>
</comment>
<dbReference type="Proteomes" id="UP000494206">
    <property type="component" value="Unassembled WGS sequence"/>
</dbReference>
<sequence length="280" mass="30078">MQFSCLIVVLIGSSLAAAAAAPSNATKEEPAAGRHYRPPPPSYSSYGSPYYGFIPPVLQDRFVCDLDASVLLMTESSPRYHGYNYATLNRAIRVKCSEVANYDEDSCNACCQQTARRDTTLANDKLFGFLSVVKEADSDKAFVRTKRSYDEEDDDEDNKKDYYHYNKIEVSTVEKGTWAPGKYNDNVKCVCCAPRPSASAPSQPTYGAPINTFQAQTYGSPVNAFQPPTASMPAPSWAPVDTFQAPQAWGAAAPSAPASSAPAQAAAAPAPAPAAAVQQY</sequence>
<dbReference type="OrthoDB" id="5870816at2759"/>
<feature type="signal peptide" evidence="2">
    <location>
        <begin position="1"/>
        <end position="20"/>
    </location>
</feature>
<feature type="chain" id="PRO_5035926254" evidence="2">
    <location>
        <begin position="21"/>
        <end position="280"/>
    </location>
</feature>
<proteinExistence type="predicted"/>
<dbReference type="EMBL" id="CADEPM010000005">
    <property type="protein sequence ID" value="CAB3406228.1"/>
    <property type="molecule type" value="Genomic_DNA"/>
</dbReference>
<keyword evidence="2" id="KW-0732">Signal</keyword>
<accession>A0A8S1EXR9</accession>
<gene>
    <name evidence="3" type="ORF">CBOVIS_LOCUS8329</name>
</gene>
<evidence type="ECO:0000256" key="1">
    <source>
        <dbReference type="SAM" id="MobiDB-lite"/>
    </source>
</evidence>
<protein>
    <submittedName>
        <fullName evidence="3">Uncharacterized protein</fullName>
    </submittedName>
</protein>
<keyword evidence="4" id="KW-1185">Reference proteome</keyword>